<feature type="compositionally biased region" description="Polar residues" evidence="1">
    <location>
        <begin position="403"/>
        <end position="412"/>
    </location>
</feature>
<feature type="transmembrane region" description="Helical" evidence="2">
    <location>
        <begin position="105"/>
        <end position="127"/>
    </location>
</feature>
<feature type="region of interest" description="Disordered" evidence="1">
    <location>
        <begin position="403"/>
        <end position="426"/>
    </location>
</feature>
<reference evidence="3 4" key="1">
    <citation type="submission" date="2018-12" db="EMBL/GenBank/DDBJ databases">
        <title>Venturia inaequalis Genome Resource.</title>
        <authorList>
            <person name="Lichtner F.J."/>
        </authorList>
    </citation>
    <scope>NUCLEOTIDE SEQUENCE [LARGE SCALE GENOMIC DNA]</scope>
    <source>
        <strain evidence="3 4">120213</strain>
    </source>
</reference>
<feature type="compositionally biased region" description="Basic and acidic residues" evidence="1">
    <location>
        <begin position="413"/>
        <end position="426"/>
    </location>
</feature>
<keyword evidence="2" id="KW-0812">Transmembrane</keyword>
<dbReference type="Proteomes" id="UP000447873">
    <property type="component" value="Unassembled WGS sequence"/>
</dbReference>
<dbReference type="PANTHER" id="PTHR38848">
    <property type="entry name" value="G-PROTEIN COUPLED RECEPTORS FAMILY 3 PROFILE DOMAIN-CONTAINING PROTEIN"/>
    <property type="match status" value="1"/>
</dbReference>
<feature type="transmembrane region" description="Helical" evidence="2">
    <location>
        <begin position="224"/>
        <end position="245"/>
    </location>
</feature>
<comment type="caution">
    <text evidence="3">The sequence shown here is derived from an EMBL/GenBank/DDBJ whole genome shotgun (WGS) entry which is preliminary data.</text>
</comment>
<dbReference type="PANTHER" id="PTHR38848:SF3">
    <property type="entry name" value="G-PROTEIN COUPLED RECEPTORS FAMILY 3 PROFILE DOMAIN-CONTAINING PROTEIN"/>
    <property type="match status" value="1"/>
</dbReference>
<evidence type="ECO:0000256" key="1">
    <source>
        <dbReference type="SAM" id="MobiDB-lite"/>
    </source>
</evidence>
<feature type="transmembrane region" description="Helical" evidence="2">
    <location>
        <begin position="35"/>
        <end position="53"/>
    </location>
</feature>
<gene>
    <name evidence="3" type="ORF">EG328_001201</name>
</gene>
<evidence type="ECO:0000313" key="4">
    <source>
        <dbReference type="Proteomes" id="UP000447873"/>
    </source>
</evidence>
<evidence type="ECO:0000313" key="3">
    <source>
        <dbReference type="EMBL" id="KAE9978902.1"/>
    </source>
</evidence>
<feature type="region of interest" description="Disordered" evidence="1">
    <location>
        <begin position="279"/>
        <end position="308"/>
    </location>
</feature>
<feature type="transmembrane region" description="Helical" evidence="2">
    <location>
        <begin position="180"/>
        <end position="203"/>
    </location>
</feature>
<feature type="transmembrane region" description="Helical" evidence="2">
    <location>
        <begin position="65"/>
        <end position="93"/>
    </location>
</feature>
<organism evidence="3 4">
    <name type="scientific">Venturia inaequalis</name>
    <name type="common">Apple scab fungus</name>
    <dbReference type="NCBI Taxonomy" id="5025"/>
    <lineage>
        <taxon>Eukaryota</taxon>
        <taxon>Fungi</taxon>
        <taxon>Dikarya</taxon>
        <taxon>Ascomycota</taxon>
        <taxon>Pezizomycotina</taxon>
        <taxon>Dothideomycetes</taxon>
        <taxon>Pleosporomycetidae</taxon>
        <taxon>Venturiales</taxon>
        <taxon>Venturiaceae</taxon>
        <taxon>Venturia</taxon>
    </lineage>
</organism>
<dbReference type="AlphaFoldDB" id="A0A8H3UX40"/>
<feature type="transmembrane region" description="Helical" evidence="2">
    <location>
        <begin position="139"/>
        <end position="160"/>
    </location>
</feature>
<evidence type="ECO:0000256" key="2">
    <source>
        <dbReference type="SAM" id="Phobius"/>
    </source>
</evidence>
<keyword evidence="2" id="KW-0472">Membrane</keyword>
<proteinExistence type="predicted"/>
<feature type="compositionally biased region" description="Basic and acidic residues" evidence="1">
    <location>
        <begin position="279"/>
        <end position="290"/>
    </location>
</feature>
<sequence length="426" mass="47842">MEPRNFGMPAYQQGGVAPGSAGKDYAGLTPLGGNVFALIISLVTQLVLVYCLSQRITAMADPRRAPFAIWLVVTLFVTSFVFAFVAALLRFGIGTNRNIQICHASIWLCLTLYFITKILIYLYFWIIRGCRQTRIKNQLYRFNIGVAIGPYLALWALTFAARLYYIDYRHICYLGIGRPILIPLIIWDLVLNIYLTALFISPLRKLYSYQTNSNPGLRNMARRTFVGCVVSLLCTIMNLAVQSILDGEQAWLCLMLCNTDVLMNVLVIHWVAHTDIERNQRKARDPDKAHLSPHNPSPRIWSKRNSKDLEKSVDDRACSLTAPSCRVGRHASVSFDSGESPWDGLTGVNTMIEAGDGSSGGSFIMEPMSIKVKTSHKWEENPAESPALGPVEVPIKALRINRSRTTTWPQKIQRNDKDDVVRNDSV</sequence>
<feature type="transmembrane region" description="Helical" evidence="2">
    <location>
        <begin position="251"/>
        <end position="272"/>
    </location>
</feature>
<dbReference type="EMBL" id="WNWS01000127">
    <property type="protein sequence ID" value="KAE9978902.1"/>
    <property type="molecule type" value="Genomic_DNA"/>
</dbReference>
<name>A0A8H3UX40_VENIN</name>
<accession>A0A8H3UX40</accession>
<keyword evidence="2" id="KW-1133">Transmembrane helix</keyword>
<protein>
    <submittedName>
        <fullName evidence="3">Uncharacterized protein</fullName>
    </submittedName>
</protein>